<dbReference type="OrthoDB" id="10039049at2759"/>
<feature type="active site" evidence="12">
    <location>
        <position position="320"/>
    </location>
</feature>
<feature type="transmembrane region" description="Helical" evidence="13">
    <location>
        <begin position="155"/>
        <end position="174"/>
    </location>
</feature>
<evidence type="ECO:0000256" key="11">
    <source>
        <dbReference type="ARBA" id="ARBA00023568"/>
    </source>
</evidence>
<dbReference type="AlphaFoldDB" id="T0MLT1"/>
<dbReference type="GO" id="GO:0019432">
    <property type="term" value="P:triglyceride biosynthetic process"/>
    <property type="evidence" value="ECO:0007669"/>
    <property type="project" value="TreeGrafter"/>
</dbReference>
<comment type="pathway">
    <text evidence="2">Lipid metabolism.</text>
</comment>
<evidence type="ECO:0000256" key="13">
    <source>
        <dbReference type="SAM" id="Phobius"/>
    </source>
</evidence>
<organism evidence="14 15">
    <name type="scientific">Vairimorpha apis BRL 01</name>
    <dbReference type="NCBI Taxonomy" id="1037528"/>
    <lineage>
        <taxon>Eukaryota</taxon>
        <taxon>Fungi</taxon>
        <taxon>Fungi incertae sedis</taxon>
        <taxon>Microsporidia</taxon>
        <taxon>Nosematidae</taxon>
        <taxon>Vairimorpha</taxon>
    </lineage>
</organism>
<protein>
    <recommendedName>
        <fullName evidence="4">diacylglycerol O-acyltransferase</fullName>
        <ecNumber evidence="4">2.3.1.20</ecNumber>
    </recommendedName>
</protein>
<evidence type="ECO:0000256" key="10">
    <source>
        <dbReference type="ARBA" id="ARBA00023315"/>
    </source>
</evidence>
<keyword evidence="7" id="KW-0256">Endoplasmic reticulum</keyword>
<keyword evidence="10 14" id="KW-0012">Acyltransferase</keyword>
<feature type="transmembrane region" description="Helical" evidence="13">
    <location>
        <begin position="21"/>
        <end position="46"/>
    </location>
</feature>
<feature type="transmembrane region" description="Helical" evidence="13">
    <location>
        <begin position="306"/>
        <end position="324"/>
    </location>
</feature>
<dbReference type="Pfam" id="PF03062">
    <property type="entry name" value="MBOAT"/>
    <property type="match status" value="1"/>
</dbReference>
<evidence type="ECO:0000313" key="15">
    <source>
        <dbReference type="Proteomes" id="UP000053780"/>
    </source>
</evidence>
<evidence type="ECO:0000256" key="7">
    <source>
        <dbReference type="ARBA" id="ARBA00022824"/>
    </source>
</evidence>
<evidence type="ECO:0000256" key="3">
    <source>
        <dbReference type="ARBA" id="ARBA00009010"/>
    </source>
</evidence>
<proteinExistence type="inferred from homology"/>
<evidence type="ECO:0000256" key="1">
    <source>
        <dbReference type="ARBA" id="ARBA00004477"/>
    </source>
</evidence>
<comment type="function">
    <text evidence="11">Sterol O-acyltransferase that catalyzes the formation of stery esters.</text>
</comment>
<sequence length="369" mass="43854">MKVVKEQSHSTTIHKITRTKITYKITTGIYNLVIIIAILSISKFLLEDYKEFGWIMSIPLADVTYKDVSYFLLVLLFIFVRSILIFFIVKFNYRYIYSIIVCLYTELIVCYINFKYIQHAYLAGWALSLGIIYLAKIVSFLLVQNETKGTNVKPLKFKHFLYFLIVPTLCYQSVYPMLVKRNYKKIGYRFIQFLVGFFLFVFVSDQYSIPSIYRIIDMKNFSVIFENTINLVISTALMFLIFFHLVFVCSLDIIAEITLFHDNTFYQSWWNSTTAAEFWAMWNVPVHKWFKRHIYKPLLINKYGKLTAQTVCFFISALVHEYVLSVSTKKFCGWLFIGMMAQVPYIYITQFIERKCPYFANFFFWILIL</sequence>
<gene>
    <name evidence="14" type="ORF">NAPIS_ORF00457</name>
</gene>
<evidence type="ECO:0000256" key="8">
    <source>
        <dbReference type="ARBA" id="ARBA00022989"/>
    </source>
</evidence>
<keyword evidence="6 13" id="KW-0812">Transmembrane</keyword>
<keyword evidence="15" id="KW-1185">Reference proteome</keyword>
<comment type="subcellular location">
    <subcellularLocation>
        <location evidence="1">Endoplasmic reticulum membrane</location>
        <topology evidence="1">Multi-pass membrane protein</topology>
    </subcellularLocation>
</comment>
<evidence type="ECO:0000256" key="5">
    <source>
        <dbReference type="ARBA" id="ARBA00022679"/>
    </source>
</evidence>
<evidence type="ECO:0000256" key="12">
    <source>
        <dbReference type="PIRSR" id="PIRSR000439-1"/>
    </source>
</evidence>
<dbReference type="PIRSF" id="PIRSF000439">
    <property type="entry name" value="Oat_ACAT_DAG_ARE"/>
    <property type="match status" value="1"/>
</dbReference>
<dbReference type="EMBL" id="KE647057">
    <property type="protein sequence ID" value="EQB61960.1"/>
    <property type="molecule type" value="Genomic_DNA"/>
</dbReference>
<feature type="transmembrane region" description="Helical" evidence="13">
    <location>
        <begin position="68"/>
        <end position="88"/>
    </location>
</feature>
<dbReference type="PANTHER" id="PTHR10408">
    <property type="entry name" value="STEROL O-ACYLTRANSFERASE"/>
    <property type="match status" value="1"/>
</dbReference>
<dbReference type="Proteomes" id="UP000053780">
    <property type="component" value="Unassembled WGS sequence"/>
</dbReference>
<dbReference type="EC" id="2.3.1.20" evidence="4"/>
<keyword evidence="9 13" id="KW-0472">Membrane</keyword>
<feature type="transmembrane region" description="Helical" evidence="13">
    <location>
        <begin position="120"/>
        <end position="143"/>
    </location>
</feature>
<dbReference type="InterPro" id="IPR004299">
    <property type="entry name" value="MBOAT_fam"/>
</dbReference>
<name>T0MLT1_9MICR</name>
<dbReference type="InterPro" id="IPR014371">
    <property type="entry name" value="Oat_ACAT_DAG_ARE"/>
</dbReference>
<feature type="transmembrane region" description="Helical" evidence="13">
    <location>
        <begin position="331"/>
        <end position="348"/>
    </location>
</feature>
<evidence type="ECO:0000256" key="4">
    <source>
        <dbReference type="ARBA" id="ARBA00013244"/>
    </source>
</evidence>
<feature type="transmembrane region" description="Helical" evidence="13">
    <location>
        <begin position="186"/>
        <end position="207"/>
    </location>
</feature>
<dbReference type="VEuPathDB" id="MicrosporidiaDB:NAPIS_ORF00457"/>
<reference evidence="14 15" key="1">
    <citation type="journal article" date="2013" name="BMC Genomics">
        <title>Genome sequencing and comparative genomics of honey bee microsporidia, Nosema apis reveal novel insights into host-parasite interactions.</title>
        <authorList>
            <person name="Chen Yp."/>
            <person name="Pettis J.S."/>
            <person name="Zhao Y."/>
            <person name="Liu X."/>
            <person name="Tallon L.J."/>
            <person name="Sadzewicz L.D."/>
            <person name="Li R."/>
            <person name="Zheng H."/>
            <person name="Huang S."/>
            <person name="Zhang X."/>
            <person name="Hamilton M.C."/>
            <person name="Pernal S.F."/>
            <person name="Melathopoulos A.P."/>
            <person name="Yan X."/>
            <person name="Evans J.D."/>
        </authorList>
    </citation>
    <scope>NUCLEOTIDE SEQUENCE [LARGE SCALE GENOMIC DNA]</scope>
    <source>
        <strain evidence="14 15">BRL 01</strain>
    </source>
</reference>
<feature type="transmembrane region" description="Helical" evidence="13">
    <location>
        <begin position="95"/>
        <end position="114"/>
    </location>
</feature>
<dbReference type="GO" id="GO:0004144">
    <property type="term" value="F:diacylglycerol O-acyltransferase activity"/>
    <property type="evidence" value="ECO:0007669"/>
    <property type="project" value="UniProtKB-EC"/>
</dbReference>
<evidence type="ECO:0000256" key="6">
    <source>
        <dbReference type="ARBA" id="ARBA00022692"/>
    </source>
</evidence>
<evidence type="ECO:0000256" key="9">
    <source>
        <dbReference type="ARBA" id="ARBA00023136"/>
    </source>
</evidence>
<dbReference type="HOGENOM" id="CLU_018190_0_2_1"/>
<dbReference type="PANTHER" id="PTHR10408:SF7">
    <property type="entry name" value="DIACYLGLYCEROL O-ACYLTRANSFERASE 1"/>
    <property type="match status" value="1"/>
</dbReference>
<comment type="similarity">
    <text evidence="3">Belongs to the membrane-bound acyltransferase family. Sterol o-acyltransferase subfamily.</text>
</comment>
<keyword evidence="8 13" id="KW-1133">Transmembrane helix</keyword>
<feature type="transmembrane region" description="Helical" evidence="13">
    <location>
        <begin position="228"/>
        <end position="255"/>
    </location>
</feature>
<evidence type="ECO:0000313" key="14">
    <source>
        <dbReference type="EMBL" id="EQB61960.1"/>
    </source>
</evidence>
<evidence type="ECO:0000256" key="2">
    <source>
        <dbReference type="ARBA" id="ARBA00005189"/>
    </source>
</evidence>
<accession>T0MLT1</accession>
<dbReference type="GO" id="GO:0005789">
    <property type="term" value="C:endoplasmic reticulum membrane"/>
    <property type="evidence" value="ECO:0007669"/>
    <property type="project" value="UniProtKB-SubCell"/>
</dbReference>
<keyword evidence="5 14" id="KW-0808">Transferase</keyword>